<dbReference type="AlphaFoldDB" id="A0A2U3QFM7"/>
<reference evidence="2" key="1">
    <citation type="submission" date="2018-03" db="EMBL/GenBank/DDBJ databases">
        <authorList>
            <person name="Zecchin S."/>
        </authorList>
    </citation>
    <scope>NUCLEOTIDE SEQUENCE [LARGE SCALE GENOMIC DNA]</scope>
</reference>
<keyword evidence="2" id="KW-1185">Reference proteome</keyword>
<dbReference type="InterPro" id="IPR038495">
    <property type="entry name" value="ATPase_E_C"/>
</dbReference>
<dbReference type="GO" id="GO:0016787">
    <property type="term" value="F:hydrolase activity"/>
    <property type="evidence" value="ECO:0007669"/>
    <property type="project" value="UniProtKB-KW"/>
</dbReference>
<dbReference type="Gene3D" id="3.30.2320.30">
    <property type="entry name" value="ATP synthase, E subunit, C-terminal"/>
    <property type="match status" value="1"/>
</dbReference>
<accession>A0A2U3QFM7</accession>
<name>A0A2U3QFM7_9BACT</name>
<proteinExistence type="predicted"/>
<organism evidence="1 2">
    <name type="scientific">Candidatus Sulfobium mesophilum</name>
    <dbReference type="NCBI Taxonomy" id="2016548"/>
    <lineage>
        <taxon>Bacteria</taxon>
        <taxon>Pseudomonadati</taxon>
        <taxon>Nitrospirota</taxon>
        <taxon>Nitrospiria</taxon>
        <taxon>Nitrospirales</taxon>
        <taxon>Nitrospiraceae</taxon>
        <taxon>Candidatus Sulfobium</taxon>
    </lineage>
</organism>
<dbReference type="OrthoDB" id="5396335at2"/>
<dbReference type="EMBL" id="OUUY01000064">
    <property type="protein sequence ID" value="SPQ00242.1"/>
    <property type="molecule type" value="Genomic_DNA"/>
</dbReference>
<keyword evidence="1" id="KW-0378">Hydrolase</keyword>
<dbReference type="SUPFAM" id="SSF160527">
    <property type="entry name" value="V-type ATPase subunit E-like"/>
    <property type="match status" value="1"/>
</dbReference>
<gene>
    <name evidence="1" type="primary">atpE</name>
    <name evidence="1" type="ORF">NBG4_20048</name>
</gene>
<sequence>MGCDELIGSLRKEAEAKVREIWSKAEEEAGMIRADLSQRREAMRQENSYGQSSEEVRKIQLDAETRARIIKLESADRLSMRLYSLATSCLVFLREENYGEIFGRLVHELPSCQWLGVRVNPHDSDLAKKYFPEAKITADKDIAGGLAADDGEGKAKVVNTFEKRLEKLWPQILPHLLGDISREIMDNGTPDQS</sequence>
<evidence type="ECO:0000313" key="2">
    <source>
        <dbReference type="Proteomes" id="UP000245125"/>
    </source>
</evidence>
<protein>
    <submittedName>
        <fullName evidence="1">V-type ATP synthase subunit E</fullName>
        <ecNumber evidence="1">3.6.3.14</ecNumber>
    </submittedName>
</protein>
<dbReference type="Proteomes" id="UP000245125">
    <property type="component" value="Unassembled WGS sequence"/>
</dbReference>
<evidence type="ECO:0000313" key="1">
    <source>
        <dbReference type="EMBL" id="SPQ00242.1"/>
    </source>
</evidence>
<dbReference type="EC" id="3.6.3.14" evidence="1"/>